<proteinExistence type="predicted"/>
<organism evidence="4 5">
    <name type="scientific">Stenotrophomonas rhizophila</name>
    <dbReference type="NCBI Taxonomy" id="216778"/>
    <lineage>
        <taxon>Bacteria</taxon>
        <taxon>Pseudomonadati</taxon>
        <taxon>Pseudomonadota</taxon>
        <taxon>Gammaproteobacteria</taxon>
        <taxon>Lysobacterales</taxon>
        <taxon>Lysobacteraceae</taxon>
        <taxon>Stenotrophomonas</taxon>
    </lineage>
</organism>
<dbReference type="PANTHER" id="PTHR44757:SF2">
    <property type="entry name" value="BIOFILM ARCHITECTURE MAINTENANCE PROTEIN MBAA"/>
    <property type="match status" value="1"/>
</dbReference>
<feature type="domain" description="PAS" evidence="1">
    <location>
        <begin position="139"/>
        <end position="209"/>
    </location>
</feature>
<reference evidence="4" key="1">
    <citation type="submission" date="2023-07" db="EMBL/GenBank/DDBJ databases">
        <title>Functional and genomic diversity of the sorghum phyllosphere microbiome.</title>
        <authorList>
            <person name="Shade A."/>
        </authorList>
    </citation>
    <scope>NUCLEOTIDE SEQUENCE</scope>
    <source>
        <strain evidence="4">SORGH_AS_0457</strain>
    </source>
</reference>
<dbReference type="PANTHER" id="PTHR44757">
    <property type="entry name" value="DIGUANYLATE CYCLASE DGCP"/>
    <property type="match status" value="1"/>
</dbReference>
<dbReference type="InterPro" id="IPR043128">
    <property type="entry name" value="Rev_trsase/Diguanyl_cyclase"/>
</dbReference>
<accession>A0AAP5AHX7</accession>
<evidence type="ECO:0000259" key="3">
    <source>
        <dbReference type="PROSITE" id="PS50887"/>
    </source>
</evidence>
<dbReference type="NCBIfam" id="TIGR00254">
    <property type="entry name" value="GGDEF"/>
    <property type="match status" value="1"/>
</dbReference>
<dbReference type="InterPro" id="IPR000160">
    <property type="entry name" value="GGDEF_dom"/>
</dbReference>
<evidence type="ECO:0000259" key="2">
    <source>
        <dbReference type="PROSITE" id="PS50113"/>
    </source>
</evidence>
<dbReference type="SUPFAM" id="SSF55073">
    <property type="entry name" value="Nucleotide cyclase"/>
    <property type="match status" value="1"/>
</dbReference>
<dbReference type="InterPro" id="IPR052155">
    <property type="entry name" value="Biofilm_reg_signaling"/>
</dbReference>
<dbReference type="AlphaFoldDB" id="A0AAP5AHX7"/>
<dbReference type="CDD" id="cd01949">
    <property type="entry name" value="GGDEF"/>
    <property type="match status" value="1"/>
</dbReference>
<dbReference type="Pfam" id="PF08448">
    <property type="entry name" value="PAS_4"/>
    <property type="match status" value="1"/>
</dbReference>
<dbReference type="Proteomes" id="UP001226084">
    <property type="component" value="Unassembled WGS sequence"/>
</dbReference>
<dbReference type="PROSITE" id="PS50113">
    <property type="entry name" value="PAC"/>
    <property type="match status" value="1"/>
</dbReference>
<evidence type="ECO:0000313" key="5">
    <source>
        <dbReference type="Proteomes" id="UP001226084"/>
    </source>
</evidence>
<dbReference type="PROSITE" id="PS50112">
    <property type="entry name" value="PAS"/>
    <property type="match status" value="1"/>
</dbReference>
<dbReference type="CDD" id="cd00130">
    <property type="entry name" value="PAS"/>
    <property type="match status" value="1"/>
</dbReference>
<dbReference type="Gene3D" id="3.30.450.20">
    <property type="entry name" value="PAS domain"/>
    <property type="match status" value="2"/>
</dbReference>
<dbReference type="NCBIfam" id="TIGR00229">
    <property type="entry name" value="sensory_box"/>
    <property type="match status" value="1"/>
</dbReference>
<dbReference type="InterPro" id="IPR000014">
    <property type="entry name" value="PAS"/>
</dbReference>
<dbReference type="Gene3D" id="3.30.70.270">
    <property type="match status" value="1"/>
</dbReference>
<sequence>MTERARLHQELLRSQAFLEQTNTLAKVGGWELAMDTNTLSWTRETHLIHGVPEDFDPNVGAALSFYPQPGQAQLEAAIAACAADGSPIDLTLRAITAAGERSWLHIVGKRVEDATGARLIGAIQDVTEQRSAVDALAQSEARYRRLFQHSLGLICTHTLSGEITSVNPAASLSLGRPEAELLGRSLAEIIPLERQDQLQYYLQRVAENQSDSGLMELVADDGSRRYWAYHNVLDTEADPPYVLGHAQDITTQHLQERQLLEMAIRDPLTRSFNRRYLAELAQQQLEAWGCLVFDLDHFKEINDTQGHAHGDSVLVEFVAFLSSPLEENEVVVRLGGDEFLVFVPGARMERLQVLEETYQARAHLAPVRFSGGCAISRPSETVADTINRADMKLYERRRRERPE</sequence>
<comment type="caution">
    <text evidence="4">The sequence shown here is derived from an EMBL/GenBank/DDBJ whole genome shotgun (WGS) entry which is preliminary data.</text>
</comment>
<dbReference type="InterPro" id="IPR035965">
    <property type="entry name" value="PAS-like_dom_sf"/>
</dbReference>
<gene>
    <name evidence="4" type="ORF">QE424_001695</name>
</gene>
<dbReference type="RefSeq" id="WP_307106906.1">
    <property type="nucleotide sequence ID" value="NZ_JAUTAS010000001.1"/>
</dbReference>
<dbReference type="InterPro" id="IPR000700">
    <property type="entry name" value="PAS-assoc_C"/>
</dbReference>
<dbReference type="SMART" id="SM00091">
    <property type="entry name" value="PAS"/>
    <property type="match status" value="1"/>
</dbReference>
<evidence type="ECO:0000313" key="4">
    <source>
        <dbReference type="EMBL" id="MDQ1108536.1"/>
    </source>
</evidence>
<dbReference type="SMART" id="SM00267">
    <property type="entry name" value="GGDEF"/>
    <property type="match status" value="1"/>
</dbReference>
<dbReference type="InterPro" id="IPR013656">
    <property type="entry name" value="PAS_4"/>
</dbReference>
<dbReference type="InterPro" id="IPR029787">
    <property type="entry name" value="Nucleotide_cyclase"/>
</dbReference>
<feature type="domain" description="GGDEF" evidence="3">
    <location>
        <begin position="286"/>
        <end position="403"/>
    </location>
</feature>
<dbReference type="Pfam" id="PF00990">
    <property type="entry name" value="GGDEF"/>
    <property type="match status" value="1"/>
</dbReference>
<dbReference type="SUPFAM" id="SSF55785">
    <property type="entry name" value="PYP-like sensor domain (PAS domain)"/>
    <property type="match status" value="2"/>
</dbReference>
<protein>
    <submittedName>
        <fullName evidence="4">Diguanylate cyclase (GGDEF)-like protein/PAS domain S-box-containing protein</fullName>
    </submittedName>
</protein>
<dbReference type="PROSITE" id="PS50887">
    <property type="entry name" value="GGDEF"/>
    <property type="match status" value="1"/>
</dbReference>
<name>A0AAP5AHX7_9GAMM</name>
<evidence type="ECO:0000259" key="1">
    <source>
        <dbReference type="PROSITE" id="PS50112"/>
    </source>
</evidence>
<dbReference type="EMBL" id="JAUTAS010000001">
    <property type="protein sequence ID" value="MDQ1108536.1"/>
    <property type="molecule type" value="Genomic_DNA"/>
</dbReference>
<feature type="domain" description="PAC" evidence="2">
    <location>
        <begin position="88"/>
        <end position="138"/>
    </location>
</feature>